<name>A0A5C0CEB8_9CAUD</name>
<sequence>MAFSSQKLPSENVSLIDLNKLNEEFQGVLMKHWETGYKDGVESCATMLEVIANTLVERGNKELAELLDGIGQNFREQVKNA</sequence>
<dbReference type="Proteomes" id="UP000323810">
    <property type="component" value="Segment"/>
</dbReference>
<dbReference type="EMBL" id="MK972704">
    <property type="protein sequence ID" value="QEI24666.1"/>
    <property type="molecule type" value="Genomic_DNA"/>
</dbReference>
<evidence type="ECO:0000313" key="2">
    <source>
        <dbReference type="Proteomes" id="UP000323810"/>
    </source>
</evidence>
<evidence type="ECO:0000313" key="1">
    <source>
        <dbReference type="EMBL" id="QEI24666.1"/>
    </source>
</evidence>
<organism evidence="1 2">
    <name type="scientific">Salmonella phage SE19</name>
    <dbReference type="NCBI Taxonomy" id="2592198"/>
    <lineage>
        <taxon>Viruses</taxon>
        <taxon>Duplodnaviria</taxon>
        <taxon>Heunggongvirae</taxon>
        <taxon>Uroviricota</taxon>
        <taxon>Caudoviricetes</taxon>
        <taxon>Demerecviridae</taxon>
        <taxon>Markadamsvirinae</taxon>
        <taxon>Epseptimavirus</taxon>
        <taxon>Epseptimavirus SE24</taxon>
    </lineage>
</organism>
<reference evidence="1 2" key="1">
    <citation type="submission" date="2019-05" db="EMBL/GenBank/DDBJ databases">
        <title>Salmonella bacteriophage diversity and host specificity revealed by physiological characterization and whole genome sequencing.</title>
        <authorList>
            <person name="Fong K."/>
            <person name="Tremblay D."/>
            <person name="Delaquis P."/>
            <person name="Moineau S."/>
            <person name="Goodridge L."/>
            <person name="Levesque R."/>
            <person name="Wang S."/>
        </authorList>
    </citation>
    <scope>NUCLEOTIDE SEQUENCE [LARGE SCALE GENOMIC DNA]</scope>
</reference>
<proteinExistence type="predicted"/>
<protein>
    <submittedName>
        <fullName evidence="1">Uncharacterized protein</fullName>
    </submittedName>
</protein>
<accession>A0A5C0CEB8</accession>